<dbReference type="PANTHER" id="PTHR33710">
    <property type="entry name" value="BNAC02G09200D PROTEIN"/>
    <property type="match status" value="1"/>
</dbReference>
<evidence type="ECO:0000256" key="1">
    <source>
        <dbReference type="SAM" id="MobiDB-lite"/>
    </source>
</evidence>
<reference evidence="2 3" key="1">
    <citation type="journal article" date="2017" name="Nature">
        <title>The Apostasia genome and the evolution of orchids.</title>
        <authorList>
            <person name="Zhang G.Q."/>
            <person name="Liu K.W."/>
            <person name="Li Z."/>
            <person name="Lohaus R."/>
            <person name="Hsiao Y.Y."/>
            <person name="Niu S.C."/>
            <person name="Wang J.Y."/>
            <person name="Lin Y.C."/>
            <person name="Xu Q."/>
            <person name="Chen L.J."/>
            <person name="Yoshida K."/>
            <person name="Fujiwara S."/>
            <person name="Wang Z.W."/>
            <person name="Zhang Y.Q."/>
            <person name="Mitsuda N."/>
            <person name="Wang M."/>
            <person name="Liu G.H."/>
            <person name="Pecoraro L."/>
            <person name="Huang H.X."/>
            <person name="Xiao X.J."/>
            <person name="Lin M."/>
            <person name="Wu X.Y."/>
            <person name="Wu W.L."/>
            <person name="Chen Y.Y."/>
            <person name="Chang S.B."/>
            <person name="Sakamoto S."/>
            <person name="Ohme-Takagi M."/>
            <person name="Yagi M."/>
            <person name="Zeng S.J."/>
            <person name="Shen C.Y."/>
            <person name="Yeh C.M."/>
            <person name="Luo Y.B."/>
            <person name="Tsai W.C."/>
            <person name="Van de Peer Y."/>
            <person name="Liu Z.J."/>
        </authorList>
    </citation>
    <scope>NUCLEOTIDE SEQUENCE [LARGE SCALE GENOMIC DNA]</scope>
    <source>
        <strain evidence="3">cv. Shenzhen</strain>
        <tissue evidence="2">Stem</tissue>
    </source>
</reference>
<evidence type="ECO:0000313" key="2">
    <source>
        <dbReference type="EMBL" id="PKA60552.1"/>
    </source>
</evidence>
<dbReference type="AlphaFoldDB" id="A0A2I0AYC4"/>
<dbReference type="STRING" id="1088818.A0A2I0AYC4"/>
<sequence length="219" mass="24680">MWVLDRVCFNSAGLSALPGSAVTHLTRIGSDHCPLLVQGRNLEFKPQGSILKFEDVWLDEEGSKEIVIREWQKPAHGSPPAILNHKFARTLRALKIWSREKFGDIHAKAKDLESRIAELQLRESIGTGLDDSELNCLLQLVADYNTTLSRLETWWLQRAKVKWAKCGDRNTAFFHKAATCRKRTNRSAAWLGKMVRKSQVKKGSTSHQNGGPPLPLCLN</sequence>
<protein>
    <recommendedName>
        <fullName evidence="4">Endonuclease/exonuclease/phosphatase domain-containing protein</fullName>
    </recommendedName>
</protein>
<dbReference type="PANTHER" id="PTHR33710:SF62">
    <property type="entry name" value="DUF4283 DOMAIN PROTEIN"/>
    <property type="match status" value="1"/>
</dbReference>
<dbReference type="Proteomes" id="UP000236161">
    <property type="component" value="Unassembled WGS sequence"/>
</dbReference>
<feature type="region of interest" description="Disordered" evidence="1">
    <location>
        <begin position="200"/>
        <end position="219"/>
    </location>
</feature>
<name>A0A2I0AYC4_9ASPA</name>
<evidence type="ECO:0008006" key="4">
    <source>
        <dbReference type="Google" id="ProtNLM"/>
    </source>
</evidence>
<evidence type="ECO:0000313" key="3">
    <source>
        <dbReference type="Proteomes" id="UP000236161"/>
    </source>
</evidence>
<gene>
    <name evidence="2" type="ORF">AXF42_Ash019445</name>
</gene>
<proteinExistence type="predicted"/>
<dbReference type="EMBL" id="KZ451936">
    <property type="protein sequence ID" value="PKA60552.1"/>
    <property type="molecule type" value="Genomic_DNA"/>
</dbReference>
<keyword evidence="3" id="KW-1185">Reference proteome</keyword>
<accession>A0A2I0AYC4</accession>
<dbReference type="OrthoDB" id="694736at2759"/>
<organism evidence="2 3">
    <name type="scientific">Apostasia shenzhenica</name>
    <dbReference type="NCBI Taxonomy" id="1088818"/>
    <lineage>
        <taxon>Eukaryota</taxon>
        <taxon>Viridiplantae</taxon>
        <taxon>Streptophyta</taxon>
        <taxon>Embryophyta</taxon>
        <taxon>Tracheophyta</taxon>
        <taxon>Spermatophyta</taxon>
        <taxon>Magnoliopsida</taxon>
        <taxon>Liliopsida</taxon>
        <taxon>Asparagales</taxon>
        <taxon>Orchidaceae</taxon>
        <taxon>Apostasioideae</taxon>
        <taxon>Apostasia</taxon>
    </lineage>
</organism>